<sequence length="1460" mass="164447">MRDPTANMEETSQQPVTNGSTEPRRLNKSVRVAFEPELETTIPARERSPAPFSSHHRSFTTIEQKSSSLTPPARPTSSSGENAVLALDEAPRRPSPRRSESSRPAMLKRARSDYGPSRVTFDNIPGEDEEDFAMRHGWQEEYTSSEYLKILHSNFYMYFTEKRHETNGIPRDPAGSWPSQDWRMKDRLKTVSAALAICLNIGVDPPDVVKTNPTAKLECWVDPTSTTGGGQNKIMEQIGKKLQEQYETLSLRTRYKQYLDPSVDETKKFCISLRRNAKDERVLLHYNGHGVPLPTQSGEIWVFNKNYTQYIPVPLYDLQSWLAGPSLFVFDVSHAGNIVQNFHTFVEKHEKENAEAKKRDPNAIVQNYGDCILLAACQKTESLPTNPDLPADLFTCCLTTPIEIALRFFILQNPLRTDISIDDFRVPGRLQDRRSPLGELNWIFTAITDTIAWNTLPRTLFKKLFRQDLMVAALFRNFLLSERIMRTYKCHPISSPELPETHHHPLWKSWDLAVEMVLSQLPALIDQEEGRRQYEYQHSTFFAEQLTAFEVYLSSGPTEKNPPDQLPIVLQVLLSQAHRLRALILLSKFLDLGPWAVHLALSIGIFPYVVKLLQSAAQELKPVMVFIWARIMAVDHTVQNDLLKDNGIHYFISILNPSSPIPVGNASEHRAMCAFIVSIFCKSYPQGQNVCLSGELFDSCLRHLGDVENPLLRQWSCLCLSMLWCDFPEAKWMGIRCAAPARLCELNFDPVPEVRAAMLHAVTTFIGIPDLTDQVAQIEESLALAVLPMAADGSVLVRKELIIFFSTFVKRHQNKFVVAAYEELQDEKRSLIHRLQSATSQTGRLETKKGDLVSDTKQTQLSRNTTFGTIWKQVLTLSVDPHPDIAQDAGIIVDYIHLALLESPLSTLADKIRIEILDLTSHMSQRYQVQEQSETKKLAPPSTPPSSTTVPAKQEGYLSLGFRRTASVAASLKNLAFGGSMTDLSSETSTPPSPSSKSRMPMTPRGRAPPEWTRPPEVNDMVAPATAYNQAPTPTSRGFAPRNPEVAPMIPLKSRFLDWSTEVIPIFIYKPVESAVDAQDNDDPLLTIEKYFREPQMKPNEPDEPGSSDYNARLWRRSRNEKIIAETQPLKGKAGTSRWDNSITLLSNSSQPLKMCFHQFEDHLAVADDRDTIAIWDWQNHKRLNQFSNGNPVGSKINEVRYINEDDQALLLTGSSDGVLKLFRHYESAKSIEIVTAFRALPELIPSNRNAGLVLDWQQGQGKALVAGDVKVIRVWNAATEVCTNDIPARSGSCITSLTSDQVAGNIFVAGFGDGAVRVFDQRLKPTTSMVKVWREHKQWITNVHMQRGGLRELISGSRNGEIRLWDLRMDSALSTIYATKNTLRTLSVHEHAPVFSMGTNRHEVKTFNVDGTYLSTFEPYSSFLHHNRSSPIASTAFHPHRTMLACAALNDHHINLVSC</sequence>
<accession>A0A9W9IEI8</accession>
<proteinExistence type="inferred from homology"/>
<feature type="region of interest" description="Disordered" evidence="5">
    <location>
        <begin position="1"/>
        <end position="125"/>
    </location>
</feature>
<dbReference type="GO" id="GO:0005737">
    <property type="term" value="C:cytoplasm"/>
    <property type="evidence" value="ECO:0007669"/>
    <property type="project" value="TreeGrafter"/>
</dbReference>
<evidence type="ECO:0000256" key="4">
    <source>
        <dbReference type="PROSITE-ProRule" id="PRU00221"/>
    </source>
</evidence>
<dbReference type="SMART" id="SM00320">
    <property type="entry name" value="WD40"/>
    <property type="match status" value="5"/>
</dbReference>
<feature type="region of interest" description="Disordered" evidence="5">
    <location>
        <begin position="979"/>
        <end position="1016"/>
    </location>
</feature>
<dbReference type="FunFam" id="2.130.10.10:FF:000514">
    <property type="entry name" value="TORC1 growth control complex subunit Kog1"/>
    <property type="match status" value="1"/>
</dbReference>
<feature type="compositionally biased region" description="Polar residues" evidence="5">
    <location>
        <begin position="59"/>
        <end position="81"/>
    </location>
</feature>
<dbReference type="SUPFAM" id="SSF48371">
    <property type="entry name" value="ARM repeat"/>
    <property type="match status" value="1"/>
</dbReference>
<dbReference type="InterPro" id="IPR001680">
    <property type="entry name" value="WD40_rpt"/>
</dbReference>
<feature type="domain" description="Raptor N-terminal CASPase-like" evidence="6">
    <location>
        <begin position="187"/>
        <end position="343"/>
    </location>
</feature>
<dbReference type="InterPro" id="IPR015943">
    <property type="entry name" value="WD40/YVTN_repeat-like_dom_sf"/>
</dbReference>
<comment type="caution">
    <text evidence="7">The sequence shown here is derived from an EMBL/GenBank/DDBJ whole genome shotgun (WGS) entry which is preliminary data.</text>
</comment>
<gene>
    <name evidence="7" type="ORF">N7482_000641</name>
</gene>
<dbReference type="InterPro" id="IPR004083">
    <property type="entry name" value="Raptor"/>
</dbReference>
<reference evidence="7" key="2">
    <citation type="journal article" date="2023" name="IMA Fungus">
        <title>Comparative genomic study of the Penicillium genus elucidates a diverse pangenome and 15 lateral gene transfer events.</title>
        <authorList>
            <person name="Petersen C."/>
            <person name="Sorensen T."/>
            <person name="Nielsen M.R."/>
            <person name="Sondergaard T.E."/>
            <person name="Sorensen J.L."/>
            <person name="Fitzpatrick D.A."/>
            <person name="Frisvad J.C."/>
            <person name="Nielsen K.L."/>
        </authorList>
    </citation>
    <scope>NUCLEOTIDE SEQUENCE</scope>
    <source>
        <strain evidence="7">IBT 26290</strain>
    </source>
</reference>
<feature type="region of interest" description="Disordered" evidence="5">
    <location>
        <begin position="927"/>
        <end position="952"/>
    </location>
</feature>
<dbReference type="PANTHER" id="PTHR12848:SF16">
    <property type="entry name" value="REGULATORY-ASSOCIATED PROTEIN OF MTOR"/>
    <property type="match status" value="1"/>
</dbReference>
<evidence type="ECO:0000313" key="7">
    <source>
        <dbReference type="EMBL" id="KAJ5174764.1"/>
    </source>
</evidence>
<dbReference type="PANTHER" id="PTHR12848">
    <property type="entry name" value="REGULATORY-ASSOCIATED PROTEIN OF MTOR"/>
    <property type="match status" value="1"/>
</dbReference>
<feature type="repeat" description="WD" evidence="4">
    <location>
        <begin position="1334"/>
        <end position="1376"/>
    </location>
</feature>
<keyword evidence="8" id="KW-1185">Reference proteome</keyword>
<dbReference type="EMBL" id="JAPQKN010000001">
    <property type="protein sequence ID" value="KAJ5174764.1"/>
    <property type="molecule type" value="Genomic_DNA"/>
</dbReference>
<keyword evidence="3" id="KW-0677">Repeat</keyword>
<dbReference type="InterPro" id="IPR029347">
    <property type="entry name" value="Raptor_N"/>
</dbReference>
<dbReference type="PROSITE" id="PS00678">
    <property type="entry name" value="WD_REPEATS_1"/>
    <property type="match status" value="1"/>
</dbReference>
<dbReference type="SMART" id="SM01302">
    <property type="entry name" value="Raptor_N"/>
    <property type="match status" value="1"/>
</dbReference>
<reference evidence="7" key="1">
    <citation type="submission" date="2022-11" db="EMBL/GenBank/DDBJ databases">
        <authorList>
            <person name="Petersen C."/>
        </authorList>
    </citation>
    <scope>NUCLEOTIDE SEQUENCE</scope>
    <source>
        <strain evidence="7">IBT 26290</strain>
    </source>
</reference>
<dbReference type="GO" id="GO:0010506">
    <property type="term" value="P:regulation of autophagy"/>
    <property type="evidence" value="ECO:0007669"/>
    <property type="project" value="TreeGrafter"/>
</dbReference>
<dbReference type="OrthoDB" id="10262360at2759"/>
<dbReference type="GO" id="GO:0031929">
    <property type="term" value="P:TOR signaling"/>
    <property type="evidence" value="ECO:0007669"/>
    <property type="project" value="InterPro"/>
</dbReference>
<dbReference type="FunFam" id="2.130.10.10:FF:000278">
    <property type="entry name" value="WD repeat-containing protein mip1"/>
    <property type="match status" value="1"/>
</dbReference>
<dbReference type="SUPFAM" id="SSF50978">
    <property type="entry name" value="WD40 repeat-like"/>
    <property type="match status" value="1"/>
</dbReference>
<dbReference type="PROSITE" id="PS50082">
    <property type="entry name" value="WD_REPEATS_2"/>
    <property type="match status" value="1"/>
</dbReference>
<keyword evidence="2 4" id="KW-0853">WD repeat</keyword>
<dbReference type="InterPro" id="IPR016024">
    <property type="entry name" value="ARM-type_fold"/>
</dbReference>
<evidence type="ECO:0000313" key="8">
    <source>
        <dbReference type="Proteomes" id="UP001149163"/>
    </source>
</evidence>
<dbReference type="InterPro" id="IPR036322">
    <property type="entry name" value="WD40_repeat_dom_sf"/>
</dbReference>
<dbReference type="Proteomes" id="UP001149163">
    <property type="component" value="Unassembled WGS sequence"/>
</dbReference>
<dbReference type="GO" id="GO:0071230">
    <property type="term" value="P:cellular response to amino acid stimulus"/>
    <property type="evidence" value="ECO:0007669"/>
    <property type="project" value="TreeGrafter"/>
</dbReference>
<feature type="compositionally biased region" description="Low complexity" evidence="5">
    <location>
        <begin position="985"/>
        <end position="1005"/>
    </location>
</feature>
<dbReference type="InterPro" id="IPR011989">
    <property type="entry name" value="ARM-like"/>
</dbReference>
<dbReference type="InterPro" id="IPR019775">
    <property type="entry name" value="WD40_repeat_CS"/>
</dbReference>
<feature type="compositionally biased region" description="Basic and acidic residues" evidence="5">
    <location>
        <begin position="89"/>
        <end position="101"/>
    </location>
</feature>
<dbReference type="RefSeq" id="XP_056546372.1">
    <property type="nucleotide sequence ID" value="XM_056682766.1"/>
</dbReference>
<dbReference type="GeneID" id="81421942"/>
<dbReference type="Gene3D" id="1.25.10.10">
    <property type="entry name" value="Leucine-rich Repeat Variant"/>
    <property type="match status" value="1"/>
</dbReference>
<feature type="compositionally biased region" description="Polar residues" evidence="5">
    <location>
        <begin position="8"/>
        <end position="21"/>
    </location>
</feature>
<organism evidence="7 8">
    <name type="scientific">Penicillium canariense</name>
    <dbReference type="NCBI Taxonomy" id="189055"/>
    <lineage>
        <taxon>Eukaryota</taxon>
        <taxon>Fungi</taxon>
        <taxon>Dikarya</taxon>
        <taxon>Ascomycota</taxon>
        <taxon>Pezizomycotina</taxon>
        <taxon>Eurotiomycetes</taxon>
        <taxon>Eurotiomycetidae</taxon>
        <taxon>Eurotiales</taxon>
        <taxon>Aspergillaceae</taxon>
        <taxon>Penicillium</taxon>
    </lineage>
</organism>
<evidence type="ECO:0000256" key="1">
    <source>
        <dbReference type="ARBA" id="ARBA00009257"/>
    </source>
</evidence>
<comment type="similarity">
    <text evidence="1">Belongs to the WD repeat RAPTOR family.</text>
</comment>
<dbReference type="Gene3D" id="2.130.10.10">
    <property type="entry name" value="YVTN repeat-like/Quinoprotein amine dehydrogenase"/>
    <property type="match status" value="2"/>
</dbReference>
<evidence type="ECO:0000256" key="5">
    <source>
        <dbReference type="SAM" id="MobiDB-lite"/>
    </source>
</evidence>
<dbReference type="GO" id="GO:0009267">
    <property type="term" value="P:cellular response to starvation"/>
    <property type="evidence" value="ECO:0007669"/>
    <property type="project" value="TreeGrafter"/>
</dbReference>
<evidence type="ECO:0000256" key="2">
    <source>
        <dbReference type="ARBA" id="ARBA00022574"/>
    </source>
</evidence>
<evidence type="ECO:0000259" key="6">
    <source>
        <dbReference type="SMART" id="SM01302"/>
    </source>
</evidence>
<dbReference type="GO" id="GO:0030307">
    <property type="term" value="P:positive regulation of cell growth"/>
    <property type="evidence" value="ECO:0007669"/>
    <property type="project" value="TreeGrafter"/>
</dbReference>
<dbReference type="GO" id="GO:0030674">
    <property type="term" value="F:protein-macromolecule adaptor activity"/>
    <property type="evidence" value="ECO:0007669"/>
    <property type="project" value="TreeGrafter"/>
</dbReference>
<evidence type="ECO:0000256" key="3">
    <source>
        <dbReference type="ARBA" id="ARBA00022737"/>
    </source>
</evidence>
<dbReference type="Pfam" id="PF14538">
    <property type="entry name" value="Raptor_N"/>
    <property type="match status" value="1"/>
</dbReference>
<dbReference type="PRINTS" id="PR01547">
    <property type="entry name" value="YEAST176DUF"/>
</dbReference>
<dbReference type="GO" id="GO:0031931">
    <property type="term" value="C:TORC1 complex"/>
    <property type="evidence" value="ECO:0007669"/>
    <property type="project" value="InterPro"/>
</dbReference>
<dbReference type="FunFam" id="1.25.10.10:FF:000194">
    <property type="entry name" value="WD repeat-containing protein mip1"/>
    <property type="match status" value="1"/>
</dbReference>
<dbReference type="Pfam" id="PF00400">
    <property type="entry name" value="WD40"/>
    <property type="match status" value="1"/>
</dbReference>
<name>A0A9W9IEI8_9EURO</name>
<protein>
    <recommendedName>
        <fullName evidence="6">Raptor N-terminal CASPase-like domain-containing protein</fullName>
    </recommendedName>
</protein>